<dbReference type="PRINTS" id="PR00237">
    <property type="entry name" value="GPCRRHODOPSN"/>
</dbReference>
<dbReference type="GO" id="GO:0030593">
    <property type="term" value="P:neutrophil chemotaxis"/>
    <property type="evidence" value="ECO:0007669"/>
    <property type="project" value="TreeGrafter"/>
</dbReference>
<dbReference type="PRINTS" id="PR01157">
    <property type="entry name" value="P2YPURNOCPTR"/>
</dbReference>
<sequence length="370" mass="39751">MEEAPPAYAYGDNETECEYAEWGPSLALLPAIYLLVFLLGTAGNGLVLWTVFKGGRDRRRSADTFIANLAAADLTFVATLPLWAAYAWLGYHWPFGTAACKVSSYLVFVNMYASVFCLTGLSFDRYLAIVRPLATAKLRSRVSGLVATVALWALAALLALPALVLRRAAALGGDTKITCYMDYGGLAAPGTEGAWEVGLGLSSTPPGFVLPFAVMLTCYFFIAPPPASHFRRERAEGPRKRKRPPPIITVLVAAFGGCWLPFHPPPTLYVLMDLEVLPWSCGLPPPLNNLHPYCTSIAYVNSCPPPFLYAFFDPRFRHACAALPPPRPPGPGTDRSASYSSGHTPPPGAKGGPVPGGKLDPATPPPLFRA</sequence>
<keyword evidence="10" id="KW-0325">Glycoprotein</keyword>
<feature type="non-terminal residue" evidence="17">
    <location>
        <position position="370"/>
    </location>
</feature>
<dbReference type="GO" id="GO:0019957">
    <property type="term" value="F:C-C chemokine binding"/>
    <property type="evidence" value="ECO:0007669"/>
    <property type="project" value="TreeGrafter"/>
</dbReference>
<feature type="region of interest" description="Disordered" evidence="14">
    <location>
        <begin position="323"/>
        <end position="370"/>
    </location>
</feature>
<accession>A0A7L4B9P8</accession>
<keyword evidence="12 13" id="KW-0807">Transducer</keyword>
<dbReference type="GO" id="GO:0016493">
    <property type="term" value="F:C-C chemokine receptor activity"/>
    <property type="evidence" value="ECO:0007669"/>
    <property type="project" value="TreeGrafter"/>
</dbReference>
<evidence type="ECO:0000313" key="17">
    <source>
        <dbReference type="EMBL" id="NXW34606.1"/>
    </source>
</evidence>
<feature type="transmembrane region" description="Helical" evidence="15">
    <location>
        <begin position="31"/>
        <end position="52"/>
    </location>
</feature>
<dbReference type="PROSITE" id="PS50262">
    <property type="entry name" value="G_PROTEIN_RECEP_F1_2"/>
    <property type="match status" value="1"/>
</dbReference>
<dbReference type="Proteomes" id="UP000556165">
    <property type="component" value="Unassembled WGS sequence"/>
</dbReference>
<keyword evidence="7 15" id="KW-0472">Membrane</keyword>
<evidence type="ECO:0000256" key="8">
    <source>
        <dbReference type="ARBA" id="ARBA00023157"/>
    </source>
</evidence>
<gene>
    <name evidence="17" type="primary">Aplnr</name>
    <name evidence="17" type="ORF">PHASIM_R13320</name>
</gene>
<feature type="transmembrane region" description="Helical" evidence="15">
    <location>
        <begin position="144"/>
        <end position="164"/>
    </location>
</feature>
<dbReference type="PANTHER" id="PTHR10489:SF953">
    <property type="entry name" value="APELIN RECEPTOR"/>
    <property type="match status" value="1"/>
</dbReference>
<dbReference type="InterPro" id="IPR017452">
    <property type="entry name" value="GPCR_Rhodpsn_7TM"/>
</dbReference>
<evidence type="ECO:0000256" key="10">
    <source>
        <dbReference type="ARBA" id="ARBA00023180"/>
    </source>
</evidence>
<keyword evidence="9 13" id="KW-0675">Receptor</keyword>
<evidence type="ECO:0000256" key="13">
    <source>
        <dbReference type="RuleBase" id="RU000688"/>
    </source>
</evidence>
<keyword evidence="18" id="KW-1185">Reference proteome</keyword>
<evidence type="ECO:0000256" key="11">
    <source>
        <dbReference type="ARBA" id="ARBA00023218"/>
    </source>
</evidence>
<evidence type="ECO:0000313" key="18">
    <source>
        <dbReference type="Proteomes" id="UP000556165"/>
    </source>
</evidence>
<dbReference type="InterPro" id="IPR000276">
    <property type="entry name" value="GPCR_Rhodpsn"/>
</dbReference>
<feature type="non-terminal residue" evidence="17">
    <location>
        <position position="1"/>
    </location>
</feature>
<dbReference type="GO" id="GO:0007369">
    <property type="term" value="P:gastrulation"/>
    <property type="evidence" value="ECO:0007669"/>
    <property type="project" value="UniProtKB-KW"/>
</dbReference>
<keyword evidence="2" id="KW-0217">Developmental protein</keyword>
<feature type="transmembrane region" description="Helical" evidence="15">
    <location>
        <begin position="205"/>
        <end position="223"/>
    </location>
</feature>
<feature type="transmembrane region" description="Helical" evidence="15">
    <location>
        <begin position="64"/>
        <end position="85"/>
    </location>
</feature>
<keyword evidence="3" id="KW-1003">Cell membrane</keyword>
<feature type="transmembrane region" description="Helical" evidence="15">
    <location>
        <begin position="105"/>
        <end position="123"/>
    </location>
</feature>
<evidence type="ECO:0000256" key="7">
    <source>
        <dbReference type="ARBA" id="ARBA00023136"/>
    </source>
</evidence>
<evidence type="ECO:0000256" key="4">
    <source>
        <dbReference type="ARBA" id="ARBA00022692"/>
    </source>
</evidence>
<evidence type="ECO:0000256" key="5">
    <source>
        <dbReference type="ARBA" id="ARBA00022989"/>
    </source>
</evidence>
<dbReference type="PANTHER" id="PTHR10489">
    <property type="entry name" value="CELL ADHESION MOLECULE"/>
    <property type="match status" value="1"/>
</dbReference>
<evidence type="ECO:0000256" key="6">
    <source>
        <dbReference type="ARBA" id="ARBA00023040"/>
    </source>
</evidence>
<keyword evidence="5 15" id="KW-1133">Transmembrane helix</keyword>
<dbReference type="Pfam" id="PF00001">
    <property type="entry name" value="7tm_1"/>
    <property type="match status" value="1"/>
</dbReference>
<reference evidence="17 18" key="1">
    <citation type="submission" date="2019-09" db="EMBL/GenBank/DDBJ databases">
        <title>Bird 10,000 Genomes (B10K) Project - Family phase.</title>
        <authorList>
            <person name="Zhang G."/>
        </authorList>
    </citation>
    <scope>NUCLEOTIDE SEQUENCE [LARGE SCALE GENOMIC DNA]</scope>
    <source>
        <strain evidence="17">B10K-DU-009-16</strain>
        <tissue evidence="17">Muscle</tissue>
    </source>
</reference>
<evidence type="ECO:0000256" key="9">
    <source>
        <dbReference type="ARBA" id="ARBA00023170"/>
    </source>
</evidence>
<dbReference type="Gene3D" id="1.20.1070.10">
    <property type="entry name" value="Rhodopsin 7-helix transmembrane proteins"/>
    <property type="match status" value="1"/>
</dbReference>
<dbReference type="InterPro" id="IPR050119">
    <property type="entry name" value="CCR1-9-like"/>
</dbReference>
<keyword evidence="6 13" id="KW-0297">G-protein coupled receptor</keyword>
<comment type="similarity">
    <text evidence="13">Belongs to the G-protein coupled receptor 1 family.</text>
</comment>
<dbReference type="AlphaFoldDB" id="A0A7L4B9P8"/>
<feature type="transmembrane region" description="Helical" evidence="15">
    <location>
        <begin position="244"/>
        <end position="262"/>
    </location>
</feature>
<proteinExistence type="inferred from homology"/>
<evidence type="ECO:0000256" key="15">
    <source>
        <dbReference type="SAM" id="Phobius"/>
    </source>
</evidence>
<evidence type="ECO:0000256" key="2">
    <source>
        <dbReference type="ARBA" id="ARBA00022473"/>
    </source>
</evidence>
<keyword evidence="11" id="KW-0306">Gastrulation</keyword>
<evidence type="ECO:0000256" key="12">
    <source>
        <dbReference type="ARBA" id="ARBA00023224"/>
    </source>
</evidence>
<keyword evidence="8" id="KW-1015">Disulfide bond</keyword>
<evidence type="ECO:0000256" key="14">
    <source>
        <dbReference type="SAM" id="MobiDB-lite"/>
    </source>
</evidence>
<name>A0A7L4B9P8_9CHAR</name>
<protein>
    <submittedName>
        <fullName evidence="17">APJ protein</fullName>
    </submittedName>
</protein>
<dbReference type="PROSITE" id="PS00237">
    <property type="entry name" value="G_PROTEIN_RECEP_F1_1"/>
    <property type="match status" value="1"/>
</dbReference>
<organism evidence="17 18">
    <name type="scientific">Phaetusa simplex</name>
    <name type="common">large-billed tern</name>
    <dbReference type="NCBI Taxonomy" id="297813"/>
    <lineage>
        <taxon>Eukaryota</taxon>
        <taxon>Metazoa</taxon>
        <taxon>Chordata</taxon>
        <taxon>Craniata</taxon>
        <taxon>Vertebrata</taxon>
        <taxon>Euteleostomi</taxon>
        <taxon>Archelosauria</taxon>
        <taxon>Archosauria</taxon>
        <taxon>Dinosauria</taxon>
        <taxon>Saurischia</taxon>
        <taxon>Theropoda</taxon>
        <taxon>Coelurosauria</taxon>
        <taxon>Aves</taxon>
        <taxon>Neognathae</taxon>
        <taxon>Neoaves</taxon>
        <taxon>Charadriiformes</taxon>
        <taxon>Laridae</taxon>
        <taxon>Phaetusa</taxon>
    </lineage>
</organism>
<keyword evidence="4 13" id="KW-0812">Transmembrane</keyword>
<dbReference type="EMBL" id="VZZW01001147">
    <property type="protein sequence ID" value="NXW34606.1"/>
    <property type="molecule type" value="Genomic_DNA"/>
</dbReference>
<dbReference type="GO" id="GO:0019722">
    <property type="term" value="P:calcium-mediated signaling"/>
    <property type="evidence" value="ECO:0007669"/>
    <property type="project" value="TreeGrafter"/>
</dbReference>
<dbReference type="GO" id="GO:0009897">
    <property type="term" value="C:external side of plasma membrane"/>
    <property type="evidence" value="ECO:0007669"/>
    <property type="project" value="TreeGrafter"/>
</dbReference>
<evidence type="ECO:0000259" key="16">
    <source>
        <dbReference type="PROSITE" id="PS50262"/>
    </source>
</evidence>
<dbReference type="GO" id="GO:0007204">
    <property type="term" value="P:positive regulation of cytosolic calcium ion concentration"/>
    <property type="evidence" value="ECO:0007669"/>
    <property type="project" value="TreeGrafter"/>
</dbReference>
<comment type="subcellular location">
    <subcellularLocation>
        <location evidence="1">Cell membrane</location>
    </subcellularLocation>
</comment>
<evidence type="ECO:0000256" key="1">
    <source>
        <dbReference type="ARBA" id="ARBA00004236"/>
    </source>
</evidence>
<dbReference type="SUPFAM" id="SSF81321">
    <property type="entry name" value="Family A G protein-coupled receptor-like"/>
    <property type="match status" value="1"/>
</dbReference>
<dbReference type="GO" id="GO:0006955">
    <property type="term" value="P:immune response"/>
    <property type="evidence" value="ECO:0007669"/>
    <property type="project" value="TreeGrafter"/>
</dbReference>
<evidence type="ECO:0000256" key="3">
    <source>
        <dbReference type="ARBA" id="ARBA00022475"/>
    </source>
</evidence>
<comment type="caution">
    <text evidence="17">The sequence shown here is derived from an EMBL/GenBank/DDBJ whole genome shotgun (WGS) entry which is preliminary data.</text>
</comment>
<feature type="domain" description="G-protein coupled receptors family 1 profile" evidence="16">
    <location>
        <begin position="43"/>
        <end position="309"/>
    </location>
</feature>